<dbReference type="OrthoDB" id="408743at2759"/>
<dbReference type="EMBL" id="SZYD01000005">
    <property type="protein sequence ID" value="KAD6120203.1"/>
    <property type="molecule type" value="Genomic_DNA"/>
</dbReference>
<keyword evidence="2" id="KW-1185">Reference proteome</keyword>
<dbReference type="AlphaFoldDB" id="A0A5N6PDV0"/>
<protein>
    <submittedName>
        <fullName evidence="1">Uncharacterized protein</fullName>
    </submittedName>
</protein>
<sequence>MSSLSHGLLPFDPLLELSAERVTGFPVSSASDFNDASTPPAMKILATASVVLGPKPKFSVMTNFPYHLWIAYLGISLLKSTSSADLCDDCSKILDEECVALQWRKDDDLLLDKLTVLNSQRPLTMVPRCDLASISKVSTFHMLRFRLRFVFAKSNERKKQRIEWTGFDASSNARVFVVGLRRISNIPESINKKIEEVFNNRVANVVFMGICEPMLENLKEVLVASQ</sequence>
<evidence type="ECO:0000313" key="1">
    <source>
        <dbReference type="EMBL" id="KAD6120203.1"/>
    </source>
</evidence>
<reference evidence="1 2" key="1">
    <citation type="submission" date="2019-05" db="EMBL/GenBank/DDBJ databases">
        <title>Mikania micrantha, genome provides insights into the molecular mechanism of rapid growth.</title>
        <authorList>
            <person name="Liu B."/>
        </authorList>
    </citation>
    <scope>NUCLEOTIDE SEQUENCE [LARGE SCALE GENOMIC DNA]</scope>
    <source>
        <strain evidence="1">NLD-2019</strain>
        <tissue evidence="1">Leaf</tissue>
    </source>
</reference>
<evidence type="ECO:0000313" key="2">
    <source>
        <dbReference type="Proteomes" id="UP000326396"/>
    </source>
</evidence>
<name>A0A5N6PDV0_9ASTR</name>
<accession>A0A5N6PDV0</accession>
<proteinExistence type="predicted"/>
<gene>
    <name evidence="1" type="ORF">E3N88_11474</name>
</gene>
<dbReference type="Proteomes" id="UP000326396">
    <property type="component" value="Linkage Group LG13"/>
</dbReference>
<comment type="caution">
    <text evidence="1">The sequence shown here is derived from an EMBL/GenBank/DDBJ whole genome shotgun (WGS) entry which is preliminary data.</text>
</comment>
<organism evidence="1 2">
    <name type="scientific">Mikania micrantha</name>
    <name type="common">bitter vine</name>
    <dbReference type="NCBI Taxonomy" id="192012"/>
    <lineage>
        <taxon>Eukaryota</taxon>
        <taxon>Viridiplantae</taxon>
        <taxon>Streptophyta</taxon>
        <taxon>Embryophyta</taxon>
        <taxon>Tracheophyta</taxon>
        <taxon>Spermatophyta</taxon>
        <taxon>Magnoliopsida</taxon>
        <taxon>eudicotyledons</taxon>
        <taxon>Gunneridae</taxon>
        <taxon>Pentapetalae</taxon>
        <taxon>asterids</taxon>
        <taxon>campanulids</taxon>
        <taxon>Asterales</taxon>
        <taxon>Asteraceae</taxon>
        <taxon>Asteroideae</taxon>
        <taxon>Heliantheae alliance</taxon>
        <taxon>Eupatorieae</taxon>
        <taxon>Mikania</taxon>
    </lineage>
</organism>